<feature type="region of interest" description="Disordered" evidence="2">
    <location>
        <begin position="1"/>
        <end position="204"/>
    </location>
</feature>
<evidence type="ECO:0000256" key="1">
    <source>
        <dbReference type="ARBA" id="ARBA00022553"/>
    </source>
</evidence>
<organism evidence="5 6">
    <name type="scientific">Rhizodiscina lignyota</name>
    <dbReference type="NCBI Taxonomy" id="1504668"/>
    <lineage>
        <taxon>Eukaryota</taxon>
        <taxon>Fungi</taxon>
        <taxon>Dikarya</taxon>
        <taxon>Ascomycota</taxon>
        <taxon>Pezizomycotina</taxon>
        <taxon>Dothideomycetes</taxon>
        <taxon>Pleosporomycetidae</taxon>
        <taxon>Aulographales</taxon>
        <taxon>Rhizodiscinaceae</taxon>
        <taxon>Rhizodiscina</taxon>
    </lineage>
</organism>
<dbReference type="SUPFAM" id="SSF82708">
    <property type="entry name" value="R3H domain"/>
    <property type="match status" value="1"/>
</dbReference>
<dbReference type="Gene3D" id="3.30.1370.50">
    <property type="entry name" value="R3H-like domain"/>
    <property type="match status" value="1"/>
</dbReference>
<keyword evidence="6" id="KW-1185">Reference proteome</keyword>
<feature type="compositionally biased region" description="Polar residues" evidence="2">
    <location>
        <begin position="33"/>
        <end position="68"/>
    </location>
</feature>
<feature type="compositionally biased region" description="Polar residues" evidence="2">
    <location>
        <begin position="572"/>
        <end position="581"/>
    </location>
</feature>
<dbReference type="CDD" id="cd02642">
    <property type="entry name" value="R3H_encore_like"/>
    <property type="match status" value="1"/>
</dbReference>
<dbReference type="InterPro" id="IPR024771">
    <property type="entry name" value="SUZ"/>
</dbReference>
<evidence type="ECO:0000259" key="4">
    <source>
        <dbReference type="PROSITE" id="PS51673"/>
    </source>
</evidence>
<feature type="region of interest" description="Disordered" evidence="2">
    <location>
        <begin position="619"/>
        <end position="642"/>
    </location>
</feature>
<evidence type="ECO:0000256" key="2">
    <source>
        <dbReference type="SAM" id="MobiDB-lite"/>
    </source>
</evidence>
<accession>A0A9P4IMB7</accession>
<feature type="compositionally biased region" description="Low complexity" evidence="2">
    <location>
        <begin position="838"/>
        <end position="853"/>
    </location>
</feature>
<dbReference type="Pfam" id="PF01424">
    <property type="entry name" value="R3H"/>
    <property type="match status" value="1"/>
</dbReference>
<comment type="caution">
    <text evidence="5">The sequence shown here is derived from an EMBL/GenBank/DDBJ whole genome shotgun (WGS) entry which is preliminary data.</text>
</comment>
<evidence type="ECO:0000259" key="3">
    <source>
        <dbReference type="PROSITE" id="PS51061"/>
    </source>
</evidence>
<feature type="compositionally biased region" description="Low complexity" evidence="2">
    <location>
        <begin position="582"/>
        <end position="593"/>
    </location>
</feature>
<dbReference type="Proteomes" id="UP000799772">
    <property type="component" value="Unassembled WGS sequence"/>
</dbReference>
<name>A0A9P4IMB7_9PEZI</name>
<keyword evidence="1" id="KW-0597">Phosphoprotein</keyword>
<proteinExistence type="predicted"/>
<dbReference type="PANTHER" id="PTHR15672">
    <property type="entry name" value="CAMP-REGULATED PHOSPHOPROTEIN 21 RELATED R3H DOMAIN CONTAINING PROTEIN"/>
    <property type="match status" value="1"/>
</dbReference>
<dbReference type="GO" id="GO:0003676">
    <property type="term" value="F:nucleic acid binding"/>
    <property type="evidence" value="ECO:0007669"/>
    <property type="project" value="UniProtKB-UniRule"/>
</dbReference>
<feature type="compositionally biased region" description="Basic and acidic residues" evidence="2">
    <location>
        <begin position="418"/>
        <end position="438"/>
    </location>
</feature>
<feature type="compositionally biased region" description="Polar residues" evidence="2">
    <location>
        <begin position="720"/>
        <end position="754"/>
    </location>
</feature>
<dbReference type="GO" id="GO:0006012">
    <property type="term" value="P:galactose metabolic process"/>
    <property type="evidence" value="ECO:0007669"/>
    <property type="project" value="TreeGrafter"/>
</dbReference>
<evidence type="ECO:0008006" key="7">
    <source>
        <dbReference type="Google" id="ProtNLM"/>
    </source>
</evidence>
<dbReference type="OrthoDB" id="278430at2759"/>
<feature type="region of interest" description="Disordered" evidence="2">
    <location>
        <begin position="710"/>
        <end position="881"/>
    </location>
</feature>
<feature type="compositionally biased region" description="Low complexity" evidence="2">
    <location>
        <begin position="863"/>
        <end position="873"/>
    </location>
</feature>
<dbReference type="PANTHER" id="PTHR15672:SF8">
    <property type="entry name" value="PROTEIN ENCORE"/>
    <property type="match status" value="1"/>
</dbReference>
<evidence type="ECO:0000313" key="5">
    <source>
        <dbReference type="EMBL" id="KAF2101072.1"/>
    </source>
</evidence>
<protein>
    <recommendedName>
        <fullName evidence="7">SUZ domain-containing protein</fullName>
    </recommendedName>
</protein>
<sequence>MESKAAPLVMPARPAETTTMKPSFASVAASSYVPPNNKTNNNTLASDAKPSVSNVNVTFQNGAQNRSKGVNEESLKAGTEPSKETGSSGGPPVAHSSRQGSPLVGMSGPRQPATQPEIIQPAQELRRSIATDDGSTQVSSSDDSAKPPSMDGKSITSATTFALDEKESLRPDDSASLRAVEEEEGTSAAGSVVAGSRVGSDSGGRAFRDQLREISIMAPQRSTPNAQFQSRPVSSAGIAFGDGSVPAVVQPRALPPQPSVGASPDIPVLAPDEKLLEALESHKDRLWVLKIEQDLIDFINNTQQTRMFLPQCNSFYRMLSHRLADYYGLGHIPDQTGQAVEVFKSHVTRLAMPLSSLPLRNSSLDTPPPTLPMRKIMRRGGDKSISGTNTASNSEGPSKTTSEAGGDSASDGGLGGDSKTKAAITREEREARYREARLRIFGTAEEPEAPETPEPASEDISRSSSASERKKSSAKKQRNNNNDDGFEARSQYYYGPPVMAPGYGSDGVYYGNYQTMTSPVTPIYVNAYPQVVATDNLQNYAWPSQSYSQDTSMQAYQSSNQVNYDLSNDYQRGMQSFQNPKPMSQPATSMPSPSMAPLPLHYQPQMAQGVQTWTPPPQFDANYQATQRSQSSPTQNIQPIPYAYGQLPGPAYQNGKPLSNQHPIPGSFNRQQFNPQSQAFVPGGVGNATQYAVQQGQPVNYPTQMMVSSQGMFNPLPGRISTSQASTTYRVQEPVSRQPSNSNPATTSQKSVAITSSTNTNNSTSSALPTTTTLPTAPQQPNQHPLPQPPNPDSTIAKWGTPPHLPPKPPPPASMAPQKWMETHQRQMQMQGFASSPALSAAAQGVARLAAGAGANGLGSSAGKGLERGTGSPSNGGGGAK</sequence>
<dbReference type="Pfam" id="PF12752">
    <property type="entry name" value="SUZ"/>
    <property type="match status" value="1"/>
</dbReference>
<dbReference type="InterPro" id="IPR001374">
    <property type="entry name" value="R3H_dom"/>
</dbReference>
<dbReference type="InterPro" id="IPR051937">
    <property type="entry name" value="R3H_domain_containing"/>
</dbReference>
<feature type="compositionally biased region" description="Polar residues" evidence="2">
    <location>
        <begin position="621"/>
        <end position="638"/>
    </location>
</feature>
<dbReference type="AlphaFoldDB" id="A0A9P4IMB7"/>
<feature type="compositionally biased region" description="Polar residues" evidence="2">
    <location>
        <begin position="385"/>
        <end position="403"/>
    </location>
</feature>
<dbReference type="PROSITE" id="PS51673">
    <property type="entry name" value="SUZ"/>
    <property type="match status" value="1"/>
</dbReference>
<feature type="compositionally biased region" description="Basic and acidic residues" evidence="2">
    <location>
        <begin position="163"/>
        <end position="175"/>
    </location>
</feature>
<dbReference type="SMART" id="SM00393">
    <property type="entry name" value="R3H"/>
    <property type="match status" value="1"/>
</dbReference>
<feature type="compositionally biased region" description="Polar residues" evidence="2">
    <location>
        <begin position="133"/>
        <end position="142"/>
    </location>
</feature>
<feature type="region of interest" description="Disordered" evidence="2">
    <location>
        <begin position="572"/>
        <end position="593"/>
    </location>
</feature>
<dbReference type="InterPro" id="IPR036867">
    <property type="entry name" value="R3H_dom_sf"/>
</dbReference>
<feature type="domain" description="R3H" evidence="3">
    <location>
        <begin position="285"/>
        <end position="348"/>
    </location>
</feature>
<reference evidence="5" key="1">
    <citation type="journal article" date="2020" name="Stud. Mycol.">
        <title>101 Dothideomycetes genomes: a test case for predicting lifestyles and emergence of pathogens.</title>
        <authorList>
            <person name="Haridas S."/>
            <person name="Albert R."/>
            <person name="Binder M."/>
            <person name="Bloem J."/>
            <person name="Labutti K."/>
            <person name="Salamov A."/>
            <person name="Andreopoulos B."/>
            <person name="Baker S."/>
            <person name="Barry K."/>
            <person name="Bills G."/>
            <person name="Bluhm B."/>
            <person name="Cannon C."/>
            <person name="Castanera R."/>
            <person name="Culley D."/>
            <person name="Daum C."/>
            <person name="Ezra D."/>
            <person name="Gonzalez J."/>
            <person name="Henrissat B."/>
            <person name="Kuo A."/>
            <person name="Liang C."/>
            <person name="Lipzen A."/>
            <person name="Lutzoni F."/>
            <person name="Magnuson J."/>
            <person name="Mondo S."/>
            <person name="Nolan M."/>
            <person name="Ohm R."/>
            <person name="Pangilinan J."/>
            <person name="Park H.-J."/>
            <person name="Ramirez L."/>
            <person name="Alfaro M."/>
            <person name="Sun H."/>
            <person name="Tritt A."/>
            <person name="Yoshinaga Y."/>
            <person name="Zwiers L.-H."/>
            <person name="Turgeon B."/>
            <person name="Goodwin S."/>
            <person name="Spatafora J."/>
            <person name="Crous P."/>
            <person name="Grigoriev I."/>
        </authorList>
    </citation>
    <scope>NUCLEOTIDE SEQUENCE</scope>
    <source>
        <strain evidence="5">CBS 133067</strain>
    </source>
</reference>
<evidence type="ECO:0000313" key="6">
    <source>
        <dbReference type="Proteomes" id="UP000799772"/>
    </source>
</evidence>
<feature type="compositionally biased region" description="Low complexity" evidence="2">
    <location>
        <begin position="755"/>
        <end position="783"/>
    </location>
</feature>
<feature type="region of interest" description="Disordered" evidence="2">
    <location>
        <begin position="357"/>
        <end position="489"/>
    </location>
</feature>
<feature type="domain" description="SUZ" evidence="4">
    <location>
        <begin position="351"/>
        <end position="445"/>
    </location>
</feature>
<feature type="compositionally biased region" description="Pro residues" evidence="2">
    <location>
        <begin position="803"/>
        <end position="814"/>
    </location>
</feature>
<dbReference type="EMBL" id="ML978124">
    <property type="protein sequence ID" value="KAF2101072.1"/>
    <property type="molecule type" value="Genomic_DNA"/>
</dbReference>
<gene>
    <name evidence="5" type="ORF">NA57DRAFT_74663</name>
</gene>
<dbReference type="PROSITE" id="PS51061">
    <property type="entry name" value="R3H"/>
    <property type="match status" value="1"/>
</dbReference>